<dbReference type="PANTHER" id="PTHR10443:SF12">
    <property type="entry name" value="DIPEPTIDASE"/>
    <property type="match status" value="1"/>
</dbReference>
<feature type="region of interest" description="Disordered" evidence="1">
    <location>
        <begin position="1"/>
        <end position="40"/>
    </location>
</feature>
<feature type="compositionally biased region" description="Low complexity" evidence="1">
    <location>
        <begin position="13"/>
        <end position="22"/>
    </location>
</feature>
<dbReference type="EMBL" id="JBIRUI010000037">
    <property type="protein sequence ID" value="MFI1719432.1"/>
    <property type="molecule type" value="Genomic_DNA"/>
</dbReference>
<sequence>MAELLDDHPTLSTVPPAAGVTTPPDPSPPLDGAASPPLDETARARALLAAQPVTEGHTELPESLDPEDLPPVRARETGAQLWSLHVEADEGVVGTLRRIDSVRALVATCPEDLRLAYTSSELADARNCGRVAALLGPVGWTALGGSAATLRAYHALGVRAVSLTRFDRFARDAVREMNRIGLAVDLSGADPDTVRSALAVTRAPALLTRAAPEALPDDVLRLLGGNGAVLMVTVTEDPAATADALDRVREGAGPQCVGVSGTTAPAVGYVPLFAELLRRGWTAQELVGLAHANASRALRETEFLSRTNRIRRAAA</sequence>
<proteinExistence type="predicted"/>
<accession>A0ABW7UIE2</accession>
<comment type="caution">
    <text evidence="2">The sequence shown here is derived from an EMBL/GenBank/DDBJ whole genome shotgun (WGS) entry which is preliminary data.</text>
</comment>
<gene>
    <name evidence="2" type="ORF">ACH407_38455</name>
</gene>
<dbReference type="SUPFAM" id="SSF51556">
    <property type="entry name" value="Metallo-dependent hydrolases"/>
    <property type="match status" value="1"/>
</dbReference>
<dbReference type="EC" id="3.4.13.-" evidence="2"/>
<dbReference type="InterPro" id="IPR032466">
    <property type="entry name" value="Metal_Hydrolase"/>
</dbReference>
<reference evidence="2 3" key="1">
    <citation type="submission" date="2024-10" db="EMBL/GenBank/DDBJ databases">
        <title>The Natural Products Discovery Center: Release of the First 8490 Sequenced Strains for Exploring Actinobacteria Biosynthetic Diversity.</title>
        <authorList>
            <person name="Kalkreuter E."/>
            <person name="Kautsar S.A."/>
            <person name="Yang D."/>
            <person name="Bader C.D."/>
            <person name="Teijaro C.N."/>
            <person name="Fluegel L."/>
            <person name="Davis C.M."/>
            <person name="Simpson J.R."/>
            <person name="Lauterbach L."/>
            <person name="Steele A.D."/>
            <person name="Gui C."/>
            <person name="Meng S."/>
            <person name="Li G."/>
            <person name="Viehrig K."/>
            <person name="Ye F."/>
            <person name="Su P."/>
            <person name="Kiefer A.F."/>
            <person name="Nichols A."/>
            <person name="Cepeda A.J."/>
            <person name="Yan W."/>
            <person name="Fan B."/>
            <person name="Jiang Y."/>
            <person name="Adhikari A."/>
            <person name="Zheng C.-J."/>
            <person name="Schuster L."/>
            <person name="Cowan T.M."/>
            <person name="Smanski M.J."/>
            <person name="Chevrette M.G."/>
            <person name="De Carvalho L.P.S."/>
            <person name="Shen B."/>
        </authorList>
    </citation>
    <scope>NUCLEOTIDE SEQUENCE [LARGE SCALE GENOMIC DNA]</scope>
    <source>
        <strain evidence="2 3">NPDC020602</strain>
    </source>
</reference>
<protein>
    <submittedName>
        <fullName evidence="2">Membrane dipeptidase</fullName>
        <ecNumber evidence="2">3.4.13.-</ecNumber>
    </submittedName>
</protein>
<evidence type="ECO:0000313" key="3">
    <source>
        <dbReference type="Proteomes" id="UP001611339"/>
    </source>
</evidence>
<keyword evidence="2" id="KW-0645">Protease</keyword>
<keyword evidence="3" id="KW-1185">Reference proteome</keyword>
<dbReference type="InterPro" id="IPR008257">
    <property type="entry name" value="Pept_M19"/>
</dbReference>
<dbReference type="GO" id="GO:0016805">
    <property type="term" value="F:dipeptidase activity"/>
    <property type="evidence" value="ECO:0007669"/>
    <property type="project" value="UniProtKB-KW"/>
</dbReference>
<evidence type="ECO:0000256" key="1">
    <source>
        <dbReference type="SAM" id="MobiDB-lite"/>
    </source>
</evidence>
<keyword evidence="2" id="KW-0378">Hydrolase</keyword>
<evidence type="ECO:0000313" key="2">
    <source>
        <dbReference type="EMBL" id="MFI1719432.1"/>
    </source>
</evidence>
<dbReference type="Pfam" id="PF01244">
    <property type="entry name" value="Peptidase_M19"/>
    <property type="match status" value="2"/>
</dbReference>
<dbReference type="Gene3D" id="3.20.20.140">
    <property type="entry name" value="Metal-dependent hydrolases"/>
    <property type="match status" value="1"/>
</dbReference>
<name>A0ABW7UIE2_9ACTN</name>
<dbReference type="RefSeq" id="WP_398714240.1">
    <property type="nucleotide sequence ID" value="NZ_JBIRUI010000037.1"/>
</dbReference>
<keyword evidence="2" id="KW-0224">Dipeptidase</keyword>
<dbReference type="PANTHER" id="PTHR10443">
    <property type="entry name" value="MICROSOMAL DIPEPTIDASE"/>
    <property type="match status" value="1"/>
</dbReference>
<dbReference type="PROSITE" id="PS51365">
    <property type="entry name" value="RENAL_DIPEPTIDASE_2"/>
    <property type="match status" value="1"/>
</dbReference>
<dbReference type="Proteomes" id="UP001611339">
    <property type="component" value="Unassembled WGS sequence"/>
</dbReference>
<organism evidence="2 3">
    <name type="scientific">Streptomyces litmocidini</name>
    <dbReference type="NCBI Taxonomy" id="67318"/>
    <lineage>
        <taxon>Bacteria</taxon>
        <taxon>Bacillati</taxon>
        <taxon>Actinomycetota</taxon>
        <taxon>Actinomycetes</taxon>
        <taxon>Kitasatosporales</taxon>
        <taxon>Streptomycetaceae</taxon>
        <taxon>Streptomyces</taxon>
    </lineage>
</organism>